<sequence>MAMETARDCRDCECLIDPESSHEAPASTTRALGGRGARLGWRILVLSTALLVIAGVVLAAMSLKHEGSLTTTATMLIIDEATKWTKFGTSADGRPIYKGPRTLWLYYDKECNGAHGGEDDRWGAFYIDSDKPDLSSKESLTQDCGSNAFVIYGSSGPTDRSKPWMHGKAGALPGESVKWKVWCGSHDGNTVQRLHLAGALAVTKPLIAKGSWQYLHTVAKGTTQTETYGVDKQDSNGGGWDLGSEVSAAAKAKVGVSFLAGGEVDTSMTVRGALQSSWDAATQKGHKVKTRQTFTQDGVLWQWVFKVSQGDYGGVLPASDFAITDNRAQPPLCYPGYSIDDPIMNYQKCVTGAELK</sequence>
<dbReference type="Proteomes" id="UP000649617">
    <property type="component" value="Unassembled WGS sequence"/>
</dbReference>
<keyword evidence="1" id="KW-1133">Transmembrane helix</keyword>
<reference evidence="2" key="1">
    <citation type="submission" date="2021-02" db="EMBL/GenBank/DDBJ databases">
        <authorList>
            <person name="Dougan E. K."/>
            <person name="Rhodes N."/>
            <person name="Thang M."/>
            <person name="Chan C."/>
        </authorList>
    </citation>
    <scope>NUCLEOTIDE SEQUENCE</scope>
</reference>
<comment type="caution">
    <text evidence="2">The sequence shown here is derived from an EMBL/GenBank/DDBJ whole genome shotgun (WGS) entry which is preliminary data.</text>
</comment>
<organism evidence="2 3">
    <name type="scientific">Symbiodinium pilosum</name>
    <name type="common">Dinoflagellate</name>
    <dbReference type="NCBI Taxonomy" id="2952"/>
    <lineage>
        <taxon>Eukaryota</taxon>
        <taxon>Sar</taxon>
        <taxon>Alveolata</taxon>
        <taxon>Dinophyceae</taxon>
        <taxon>Suessiales</taxon>
        <taxon>Symbiodiniaceae</taxon>
        <taxon>Symbiodinium</taxon>
    </lineage>
</organism>
<feature type="transmembrane region" description="Helical" evidence="1">
    <location>
        <begin position="39"/>
        <end position="61"/>
    </location>
</feature>
<keyword evidence="3" id="KW-1185">Reference proteome</keyword>
<dbReference type="AlphaFoldDB" id="A0A812JR46"/>
<keyword evidence="1" id="KW-0812">Transmembrane</keyword>
<evidence type="ECO:0000313" key="2">
    <source>
        <dbReference type="EMBL" id="CAE7212139.1"/>
    </source>
</evidence>
<gene>
    <name evidence="2" type="ORF">SPIL2461_LOCUS2370</name>
</gene>
<name>A0A812JR46_SYMPI</name>
<evidence type="ECO:0000313" key="3">
    <source>
        <dbReference type="Proteomes" id="UP000649617"/>
    </source>
</evidence>
<proteinExistence type="predicted"/>
<protein>
    <submittedName>
        <fullName evidence="2">Uncharacterized protein</fullName>
    </submittedName>
</protein>
<evidence type="ECO:0000256" key="1">
    <source>
        <dbReference type="SAM" id="Phobius"/>
    </source>
</evidence>
<keyword evidence="1" id="KW-0472">Membrane</keyword>
<accession>A0A812JR46</accession>
<dbReference type="EMBL" id="CAJNIZ010002571">
    <property type="protein sequence ID" value="CAE7212139.1"/>
    <property type="molecule type" value="Genomic_DNA"/>
</dbReference>